<feature type="binding site" evidence="14">
    <location>
        <position position="218"/>
    </location>
    <ligand>
        <name>substrate</name>
    </ligand>
</feature>
<keyword evidence="9" id="KW-0133">Cell shape</keyword>
<dbReference type="SMART" id="SM00936">
    <property type="entry name" value="PBP5_C"/>
    <property type="match status" value="1"/>
</dbReference>
<dbReference type="KEGG" id="eha:Ethha_2122"/>
<evidence type="ECO:0000256" key="10">
    <source>
        <dbReference type="ARBA" id="ARBA00022984"/>
    </source>
</evidence>
<name>E6U3N9_ETHHY</name>
<feature type="active site" description="Acyl-ester intermediate" evidence="13">
    <location>
        <position position="56"/>
    </location>
</feature>
<comment type="function">
    <text evidence="1">Removes C-terminal D-alanyl residues from sugar-peptide cell wall precursors.</text>
</comment>
<keyword evidence="7 16" id="KW-0732">Signal</keyword>
<dbReference type="InterPro" id="IPR037167">
    <property type="entry name" value="Peptidase_S11_C_sf"/>
</dbReference>
<accession>E6U3N9</accession>
<evidence type="ECO:0000256" key="5">
    <source>
        <dbReference type="ARBA" id="ARBA00022645"/>
    </source>
</evidence>
<dbReference type="STRING" id="663278.Ethha_2122"/>
<evidence type="ECO:0000256" key="11">
    <source>
        <dbReference type="ARBA" id="ARBA00023316"/>
    </source>
</evidence>
<evidence type="ECO:0000259" key="17">
    <source>
        <dbReference type="SMART" id="SM00936"/>
    </source>
</evidence>
<dbReference type="HOGENOM" id="CLU_027070_7_3_9"/>
<keyword evidence="5 18" id="KW-0121">Carboxypeptidase</keyword>
<keyword evidence="11" id="KW-0961">Cell wall biogenesis/degradation</keyword>
<keyword evidence="10" id="KW-0573">Peptidoglycan synthesis</keyword>
<dbReference type="EC" id="3.4.16.4" evidence="4"/>
<evidence type="ECO:0000313" key="19">
    <source>
        <dbReference type="Proteomes" id="UP000001551"/>
    </source>
</evidence>
<dbReference type="SUPFAM" id="SSF69189">
    <property type="entry name" value="Penicillin-binding protein associated domain"/>
    <property type="match status" value="1"/>
</dbReference>
<dbReference type="SUPFAM" id="SSF56601">
    <property type="entry name" value="beta-lactamase/transpeptidase-like"/>
    <property type="match status" value="1"/>
</dbReference>
<evidence type="ECO:0000256" key="2">
    <source>
        <dbReference type="ARBA" id="ARBA00004752"/>
    </source>
</evidence>
<dbReference type="InterPro" id="IPR015956">
    <property type="entry name" value="Peniciliin-bd_prot_C_sf"/>
</dbReference>
<evidence type="ECO:0000256" key="13">
    <source>
        <dbReference type="PIRSR" id="PIRSR618044-1"/>
    </source>
</evidence>
<dbReference type="eggNOG" id="COG1686">
    <property type="taxonomic scope" value="Bacteria"/>
</dbReference>
<dbReference type="AlphaFoldDB" id="E6U3N9"/>
<feature type="active site" description="Proton acceptor" evidence="13">
    <location>
        <position position="59"/>
    </location>
</feature>
<evidence type="ECO:0000313" key="18">
    <source>
        <dbReference type="EMBL" id="ADU27639.1"/>
    </source>
</evidence>
<feature type="active site" evidence="13">
    <location>
        <position position="111"/>
    </location>
</feature>
<comment type="similarity">
    <text evidence="3 15">Belongs to the peptidase S11 family.</text>
</comment>
<organism evidence="18 19">
    <name type="scientific">Ethanoligenens harbinense (strain DSM 18485 / JCM 12961 / CGMCC 1.5033 / YUAN-3)</name>
    <dbReference type="NCBI Taxonomy" id="663278"/>
    <lineage>
        <taxon>Bacteria</taxon>
        <taxon>Bacillati</taxon>
        <taxon>Bacillota</taxon>
        <taxon>Clostridia</taxon>
        <taxon>Eubacteriales</taxon>
        <taxon>Oscillospiraceae</taxon>
        <taxon>Ethanoligenens</taxon>
    </lineage>
</organism>
<feature type="signal peptide" evidence="16">
    <location>
        <begin position="1"/>
        <end position="24"/>
    </location>
</feature>
<dbReference type="Pfam" id="PF07943">
    <property type="entry name" value="PBP5_C"/>
    <property type="match status" value="1"/>
</dbReference>
<proteinExistence type="inferred from homology"/>
<dbReference type="PRINTS" id="PR00725">
    <property type="entry name" value="DADACBPTASE1"/>
</dbReference>
<evidence type="ECO:0000256" key="15">
    <source>
        <dbReference type="RuleBase" id="RU004016"/>
    </source>
</evidence>
<evidence type="ECO:0000256" key="4">
    <source>
        <dbReference type="ARBA" id="ARBA00012448"/>
    </source>
</evidence>
<evidence type="ECO:0000256" key="16">
    <source>
        <dbReference type="SAM" id="SignalP"/>
    </source>
</evidence>
<feature type="chain" id="PRO_5003212120" description="serine-type D-Ala-D-Ala carboxypeptidase" evidence="16">
    <location>
        <begin position="25"/>
        <end position="389"/>
    </location>
</feature>
<dbReference type="InterPro" id="IPR001967">
    <property type="entry name" value="Peptidase_S11_N"/>
</dbReference>
<dbReference type="Gene3D" id="2.60.410.10">
    <property type="entry name" value="D-Ala-D-Ala carboxypeptidase, C-terminal domain"/>
    <property type="match status" value="1"/>
</dbReference>
<dbReference type="GO" id="GO:0006508">
    <property type="term" value="P:proteolysis"/>
    <property type="evidence" value="ECO:0007669"/>
    <property type="project" value="UniProtKB-KW"/>
</dbReference>
<dbReference type="GO" id="GO:0008360">
    <property type="term" value="P:regulation of cell shape"/>
    <property type="evidence" value="ECO:0007669"/>
    <property type="project" value="UniProtKB-KW"/>
</dbReference>
<dbReference type="InterPro" id="IPR012338">
    <property type="entry name" value="Beta-lactam/transpept-like"/>
</dbReference>
<dbReference type="RefSeq" id="WP_013485987.1">
    <property type="nucleotide sequence ID" value="NC_014828.1"/>
</dbReference>
<dbReference type="PANTHER" id="PTHR21581:SF33">
    <property type="entry name" value="D-ALANYL-D-ALANINE CARBOXYPEPTIDASE DACB"/>
    <property type="match status" value="1"/>
</dbReference>
<protein>
    <recommendedName>
        <fullName evidence="4">serine-type D-Ala-D-Ala carboxypeptidase</fullName>
        <ecNumber evidence="4">3.4.16.4</ecNumber>
    </recommendedName>
</protein>
<dbReference type="Proteomes" id="UP000001551">
    <property type="component" value="Chromosome"/>
</dbReference>
<keyword evidence="6" id="KW-0645">Protease</keyword>
<evidence type="ECO:0000256" key="9">
    <source>
        <dbReference type="ARBA" id="ARBA00022960"/>
    </source>
</evidence>
<keyword evidence="8" id="KW-0378">Hydrolase</keyword>
<dbReference type="EMBL" id="CP002400">
    <property type="protein sequence ID" value="ADU27639.1"/>
    <property type="molecule type" value="Genomic_DNA"/>
</dbReference>
<dbReference type="PANTHER" id="PTHR21581">
    <property type="entry name" value="D-ALANYL-D-ALANINE CARBOXYPEPTIDASE"/>
    <property type="match status" value="1"/>
</dbReference>
<comment type="catalytic activity">
    <reaction evidence="12">
        <text>Preferential cleavage: (Ac)2-L-Lys-D-Ala-|-D-Ala. Also transpeptidation of peptidyl-alanyl moieties that are N-acyl substituents of D-alanine.</text>
        <dbReference type="EC" id="3.4.16.4"/>
    </reaction>
</comment>
<sequence length="389" mass="40983">MVRKWAACLAAVLLFVTVGPSARAAAVSARAYALVEQTTGRVIAGADMGERLPMASTTKIMTGLLACESGELDKTFTVPPEALTVEGSSMGLQPDESITLRALVYGLLLESGNDAANSIAMLLGGSVEGFAAQMNAKARALHLNDTHFANPSGLGADGHYTTALDLARLGAYAMKNPDFAQIVGTRRATVSYNGIANARTLINHNRLLGSYDGEIGIKTGFTKKSGRCLVSCARRGGVTLVLATLNDPDDWRDHAALLDQGFSELQARPLLAAPVERRVRVTDGARDTVAVRCDPAVSAALRAEETGQVAMQVRLPGKVEAPVRAGQKIGELRFTLDGAEIAHGDLLAVAAVAKAPPRPNPFVSFFRGVGAFFARLFGQKNQKSVASRA</sequence>
<dbReference type="GO" id="GO:0009002">
    <property type="term" value="F:serine-type D-Ala-D-Ala carboxypeptidase activity"/>
    <property type="evidence" value="ECO:0007669"/>
    <property type="project" value="UniProtKB-EC"/>
</dbReference>
<dbReference type="Gene3D" id="3.40.710.10">
    <property type="entry name" value="DD-peptidase/beta-lactamase superfamily"/>
    <property type="match status" value="1"/>
</dbReference>
<evidence type="ECO:0000256" key="7">
    <source>
        <dbReference type="ARBA" id="ARBA00022729"/>
    </source>
</evidence>
<evidence type="ECO:0000256" key="8">
    <source>
        <dbReference type="ARBA" id="ARBA00022801"/>
    </source>
</evidence>
<evidence type="ECO:0000256" key="14">
    <source>
        <dbReference type="PIRSR" id="PIRSR618044-2"/>
    </source>
</evidence>
<evidence type="ECO:0000256" key="1">
    <source>
        <dbReference type="ARBA" id="ARBA00003217"/>
    </source>
</evidence>
<dbReference type="GO" id="GO:0071555">
    <property type="term" value="P:cell wall organization"/>
    <property type="evidence" value="ECO:0007669"/>
    <property type="project" value="UniProtKB-KW"/>
</dbReference>
<evidence type="ECO:0000256" key="3">
    <source>
        <dbReference type="ARBA" id="ARBA00007164"/>
    </source>
</evidence>
<comment type="pathway">
    <text evidence="2">Cell wall biogenesis; peptidoglycan biosynthesis.</text>
</comment>
<dbReference type="GO" id="GO:0009252">
    <property type="term" value="P:peptidoglycan biosynthetic process"/>
    <property type="evidence" value="ECO:0007669"/>
    <property type="project" value="UniProtKB-UniPathway"/>
</dbReference>
<reference evidence="18 19" key="1">
    <citation type="submission" date="2010-12" db="EMBL/GenBank/DDBJ databases">
        <title>Complete sequence of Ethanoligenens harbinense YUAN-3.</title>
        <authorList>
            <person name="Lucas S."/>
            <person name="Copeland A."/>
            <person name="Lapidus A."/>
            <person name="Cheng J.-F."/>
            <person name="Bruce D."/>
            <person name="Goodwin L."/>
            <person name="Pitluck S."/>
            <person name="Chertkov O."/>
            <person name="Misra M."/>
            <person name="Detter J.C."/>
            <person name="Han C."/>
            <person name="Tapia R."/>
            <person name="Land M."/>
            <person name="Hauser L."/>
            <person name="Jeffries C."/>
            <person name="Kyrpides N."/>
            <person name="Ivanova N."/>
            <person name="Mikhailova N."/>
            <person name="Wang A."/>
            <person name="Mouttaki H."/>
            <person name="He Z."/>
            <person name="Zhou J."/>
            <person name="Hemme C.L."/>
            <person name="Woyke T."/>
        </authorList>
    </citation>
    <scope>NUCLEOTIDE SEQUENCE [LARGE SCALE GENOMIC DNA]</scope>
    <source>
        <strain evidence="19">DSM 18485 / JCM 12961 / CGMCC 1.5033 / YUAN-3</strain>
    </source>
</reference>
<evidence type="ECO:0000256" key="6">
    <source>
        <dbReference type="ARBA" id="ARBA00022670"/>
    </source>
</evidence>
<dbReference type="UniPathway" id="UPA00219"/>
<evidence type="ECO:0000256" key="12">
    <source>
        <dbReference type="ARBA" id="ARBA00034000"/>
    </source>
</evidence>
<keyword evidence="19" id="KW-1185">Reference proteome</keyword>
<dbReference type="Pfam" id="PF00768">
    <property type="entry name" value="Peptidase_S11"/>
    <property type="match status" value="1"/>
</dbReference>
<feature type="domain" description="Peptidase S11 D-Ala-D-Ala carboxypeptidase A C-terminal" evidence="17">
    <location>
        <begin position="265"/>
        <end position="354"/>
    </location>
</feature>
<dbReference type="InterPro" id="IPR012907">
    <property type="entry name" value="Peptidase_S11_C"/>
</dbReference>
<gene>
    <name evidence="18" type="ordered locus">Ethha_2122</name>
</gene>
<dbReference type="InterPro" id="IPR018044">
    <property type="entry name" value="Peptidase_S11"/>
</dbReference>